<sequence length="89" mass="10281">MQHVLAPLFTVESEAQQLPVEEPEKTKKKEEKAQQDSNTSKVVKQKNLKKEGWEGKTEDYVDPETPFGENKRLSRQMAKQFNRGSMENS</sequence>
<dbReference type="EMBL" id="CM037161">
    <property type="protein sequence ID" value="KAH7855812.1"/>
    <property type="molecule type" value="Genomic_DNA"/>
</dbReference>
<comment type="caution">
    <text evidence="1">The sequence shown here is derived from an EMBL/GenBank/DDBJ whole genome shotgun (WGS) entry which is preliminary data.</text>
</comment>
<evidence type="ECO:0000313" key="2">
    <source>
        <dbReference type="Proteomes" id="UP000828048"/>
    </source>
</evidence>
<accession>A0ACB7YQX1</accession>
<proteinExistence type="predicted"/>
<evidence type="ECO:0000313" key="1">
    <source>
        <dbReference type="EMBL" id="KAH7855812.1"/>
    </source>
</evidence>
<dbReference type="Proteomes" id="UP000828048">
    <property type="component" value="Chromosome 11"/>
</dbReference>
<protein>
    <submittedName>
        <fullName evidence="1">Uncharacterized protein</fullName>
    </submittedName>
</protein>
<organism evidence="1 2">
    <name type="scientific">Vaccinium darrowii</name>
    <dbReference type="NCBI Taxonomy" id="229202"/>
    <lineage>
        <taxon>Eukaryota</taxon>
        <taxon>Viridiplantae</taxon>
        <taxon>Streptophyta</taxon>
        <taxon>Embryophyta</taxon>
        <taxon>Tracheophyta</taxon>
        <taxon>Spermatophyta</taxon>
        <taxon>Magnoliopsida</taxon>
        <taxon>eudicotyledons</taxon>
        <taxon>Gunneridae</taxon>
        <taxon>Pentapetalae</taxon>
        <taxon>asterids</taxon>
        <taxon>Ericales</taxon>
        <taxon>Ericaceae</taxon>
        <taxon>Vaccinioideae</taxon>
        <taxon>Vaccinieae</taxon>
        <taxon>Vaccinium</taxon>
    </lineage>
</organism>
<reference evidence="1 2" key="1">
    <citation type="journal article" date="2021" name="Hortic Res">
        <title>High-quality reference genome and annotation aids understanding of berry development for evergreen blueberry (Vaccinium darrowii).</title>
        <authorList>
            <person name="Yu J."/>
            <person name="Hulse-Kemp A.M."/>
            <person name="Babiker E."/>
            <person name="Staton M."/>
        </authorList>
    </citation>
    <scope>NUCLEOTIDE SEQUENCE [LARGE SCALE GENOMIC DNA]</scope>
    <source>
        <strain evidence="2">cv. NJ 8807/NJ 8810</strain>
        <tissue evidence="1">Young leaf</tissue>
    </source>
</reference>
<name>A0ACB7YQX1_9ERIC</name>
<gene>
    <name evidence="1" type="ORF">Vadar_029252</name>
</gene>
<keyword evidence="2" id="KW-1185">Reference proteome</keyword>